<feature type="active site" evidence="16">
    <location>
        <position position="144"/>
    </location>
</feature>
<dbReference type="EMBL" id="KN847476">
    <property type="protein sequence ID" value="KIX07186.1"/>
    <property type="molecule type" value="Genomic_DNA"/>
</dbReference>
<evidence type="ECO:0000256" key="10">
    <source>
        <dbReference type="ARBA" id="ARBA00022801"/>
    </source>
</evidence>
<comment type="subcellular location">
    <subcellularLocation>
        <location evidence="2">Cytoplasm</location>
    </subcellularLocation>
    <subcellularLocation>
        <location evidence="1">Vacuole lumen</location>
    </subcellularLocation>
</comment>
<keyword evidence="8" id="KW-0732">Signal</keyword>
<comment type="similarity">
    <text evidence="3 17">Belongs to the RNase T2 family.</text>
</comment>
<evidence type="ECO:0000256" key="6">
    <source>
        <dbReference type="ARBA" id="ARBA00022554"/>
    </source>
</evidence>
<dbReference type="EC" id="4.6.1.19" evidence="4"/>
<dbReference type="OrthoDB" id="435754at2759"/>
<evidence type="ECO:0000256" key="16">
    <source>
        <dbReference type="PIRSR" id="PIRSR633697-1"/>
    </source>
</evidence>
<feature type="domain" description="RNase T2-like C-terminal" evidence="19">
    <location>
        <begin position="326"/>
        <end position="460"/>
    </location>
</feature>
<dbReference type="PANTHER" id="PTHR11240:SF22">
    <property type="entry name" value="RIBONUCLEASE T2"/>
    <property type="match status" value="1"/>
</dbReference>
<dbReference type="GO" id="GO:0005775">
    <property type="term" value="C:vacuolar lumen"/>
    <property type="evidence" value="ECO:0007669"/>
    <property type="project" value="UniProtKB-SubCell"/>
</dbReference>
<dbReference type="GO" id="GO:0006401">
    <property type="term" value="P:RNA catabolic process"/>
    <property type="evidence" value="ECO:0007669"/>
    <property type="project" value="UniProtKB-ARBA"/>
</dbReference>
<organism evidence="20 21">
    <name type="scientific">Rhinocladiella mackenziei CBS 650.93</name>
    <dbReference type="NCBI Taxonomy" id="1442369"/>
    <lineage>
        <taxon>Eukaryota</taxon>
        <taxon>Fungi</taxon>
        <taxon>Dikarya</taxon>
        <taxon>Ascomycota</taxon>
        <taxon>Pezizomycotina</taxon>
        <taxon>Eurotiomycetes</taxon>
        <taxon>Chaetothyriomycetidae</taxon>
        <taxon>Chaetothyriales</taxon>
        <taxon>Herpotrichiellaceae</taxon>
        <taxon>Rhinocladiella</taxon>
    </lineage>
</organism>
<evidence type="ECO:0000256" key="2">
    <source>
        <dbReference type="ARBA" id="ARBA00004496"/>
    </source>
</evidence>
<keyword evidence="7" id="KW-0540">Nuclease</keyword>
<keyword evidence="5" id="KW-0963">Cytoplasm</keyword>
<evidence type="ECO:0000256" key="11">
    <source>
        <dbReference type="ARBA" id="ARBA00023157"/>
    </source>
</evidence>
<dbReference type="HOGENOM" id="CLU_037966_0_1_1"/>
<evidence type="ECO:0000256" key="9">
    <source>
        <dbReference type="ARBA" id="ARBA00022759"/>
    </source>
</evidence>
<keyword evidence="13" id="KW-0456">Lyase</keyword>
<keyword evidence="12" id="KW-0325">Glycoprotein</keyword>
<dbReference type="PROSITE" id="PS00531">
    <property type="entry name" value="RNASE_T2_2"/>
    <property type="match status" value="1"/>
</dbReference>
<evidence type="ECO:0000256" key="7">
    <source>
        <dbReference type="ARBA" id="ARBA00022722"/>
    </source>
</evidence>
<evidence type="ECO:0000256" key="18">
    <source>
        <dbReference type="SAM" id="MobiDB-lite"/>
    </source>
</evidence>
<evidence type="ECO:0000256" key="17">
    <source>
        <dbReference type="RuleBase" id="RU004328"/>
    </source>
</evidence>
<dbReference type="InterPro" id="IPR001568">
    <property type="entry name" value="RNase_T2-like"/>
</dbReference>
<evidence type="ECO:0000313" key="21">
    <source>
        <dbReference type="Proteomes" id="UP000053617"/>
    </source>
</evidence>
<dbReference type="GeneID" id="25289910"/>
<dbReference type="InterPro" id="IPR057328">
    <property type="entry name" value="RNaseT2L_C"/>
</dbReference>
<dbReference type="GO" id="GO:0005576">
    <property type="term" value="C:extracellular region"/>
    <property type="evidence" value="ECO:0007669"/>
    <property type="project" value="TreeGrafter"/>
</dbReference>
<dbReference type="InterPro" id="IPR033697">
    <property type="entry name" value="Ribonuclease_T2_eukaryotic"/>
</dbReference>
<name>A0A0D2IVG1_9EURO</name>
<dbReference type="GO" id="GO:0033897">
    <property type="term" value="F:ribonuclease T2 activity"/>
    <property type="evidence" value="ECO:0007669"/>
    <property type="project" value="UniProtKB-EC"/>
</dbReference>
<evidence type="ECO:0000259" key="19">
    <source>
        <dbReference type="Pfam" id="PF25488"/>
    </source>
</evidence>
<dbReference type="SUPFAM" id="SSF55895">
    <property type="entry name" value="Ribonuclease Rh-like"/>
    <property type="match status" value="1"/>
</dbReference>
<dbReference type="Gene3D" id="3.90.730.10">
    <property type="entry name" value="Ribonuclease T2-like"/>
    <property type="match status" value="1"/>
</dbReference>
<feature type="region of interest" description="Disordered" evidence="18">
    <location>
        <begin position="298"/>
        <end position="320"/>
    </location>
</feature>
<dbReference type="VEuPathDB" id="FungiDB:Z518_01839"/>
<dbReference type="InterPro" id="IPR018188">
    <property type="entry name" value="RNase_T2_His_AS_1"/>
</dbReference>
<evidence type="ECO:0000256" key="4">
    <source>
        <dbReference type="ARBA" id="ARBA00012571"/>
    </source>
</evidence>
<dbReference type="STRING" id="1442369.A0A0D2IVG1"/>
<keyword evidence="21" id="KW-1185">Reference proteome</keyword>
<dbReference type="AlphaFoldDB" id="A0A0D2IVG1"/>
<evidence type="ECO:0000256" key="1">
    <source>
        <dbReference type="ARBA" id="ARBA00004410"/>
    </source>
</evidence>
<feature type="compositionally biased region" description="Low complexity" evidence="18">
    <location>
        <begin position="302"/>
        <end position="320"/>
    </location>
</feature>
<evidence type="ECO:0000256" key="15">
    <source>
        <dbReference type="ARBA" id="ARBA00071169"/>
    </source>
</evidence>
<evidence type="ECO:0000256" key="3">
    <source>
        <dbReference type="ARBA" id="ARBA00007469"/>
    </source>
</evidence>
<evidence type="ECO:0000256" key="8">
    <source>
        <dbReference type="ARBA" id="ARBA00022729"/>
    </source>
</evidence>
<reference evidence="20 21" key="1">
    <citation type="submission" date="2015-01" db="EMBL/GenBank/DDBJ databases">
        <title>The Genome Sequence of Rhinocladiella mackenzie CBS 650.93.</title>
        <authorList>
            <consortium name="The Broad Institute Genomics Platform"/>
            <person name="Cuomo C."/>
            <person name="de Hoog S."/>
            <person name="Gorbushina A."/>
            <person name="Stielow B."/>
            <person name="Teixiera M."/>
            <person name="Abouelleil A."/>
            <person name="Chapman S.B."/>
            <person name="Priest M."/>
            <person name="Young S.K."/>
            <person name="Wortman J."/>
            <person name="Nusbaum C."/>
            <person name="Birren B."/>
        </authorList>
    </citation>
    <scope>NUCLEOTIDE SEQUENCE [LARGE SCALE GENOMIC DNA]</scope>
    <source>
        <strain evidence="20 21">CBS 650.93</strain>
    </source>
</reference>
<gene>
    <name evidence="20" type="ORF">Z518_01839</name>
</gene>
<dbReference type="Pfam" id="PF25488">
    <property type="entry name" value="RNaseT2L_C"/>
    <property type="match status" value="1"/>
</dbReference>
<dbReference type="Pfam" id="PF00445">
    <property type="entry name" value="Ribonuclease_T2"/>
    <property type="match status" value="1"/>
</dbReference>
<dbReference type="GO" id="GO:0016787">
    <property type="term" value="F:hydrolase activity"/>
    <property type="evidence" value="ECO:0007669"/>
    <property type="project" value="UniProtKB-KW"/>
</dbReference>
<feature type="active site" evidence="16">
    <location>
        <position position="148"/>
    </location>
</feature>
<evidence type="ECO:0000256" key="14">
    <source>
        <dbReference type="ARBA" id="ARBA00025494"/>
    </source>
</evidence>
<comment type="function">
    <text evidence="14">Rnase which modulates cell survival under stress conditions. Released from the vacuole to the cytoplasm during stress to promote tRNA and rRNA cleavage and to activate separately a downstream pathway that promotes cell death. Involved in cell size, vacuolar morphology and growth at high temperatures and high salt concentration.</text>
</comment>
<dbReference type="InterPro" id="IPR033130">
    <property type="entry name" value="RNase_T2_His_AS_2"/>
</dbReference>
<dbReference type="GO" id="GO:0003723">
    <property type="term" value="F:RNA binding"/>
    <property type="evidence" value="ECO:0007669"/>
    <property type="project" value="InterPro"/>
</dbReference>
<dbReference type="RefSeq" id="XP_013274322.1">
    <property type="nucleotide sequence ID" value="XM_013418868.1"/>
</dbReference>
<keyword evidence="6" id="KW-0926">Vacuole</keyword>
<protein>
    <recommendedName>
        <fullName evidence="15">Ribonuclease T2-like</fullName>
        <ecNumber evidence="4">4.6.1.19</ecNumber>
    </recommendedName>
</protein>
<dbReference type="InterPro" id="IPR036430">
    <property type="entry name" value="RNase_T2-like_sf"/>
</dbReference>
<dbReference type="PANTHER" id="PTHR11240">
    <property type="entry name" value="RIBONUCLEASE T2"/>
    <property type="match status" value="1"/>
</dbReference>
<feature type="active site" evidence="16">
    <location>
        <position position="83"/>
    </location>
</feature>
<keyword evidence="11" id="KW-1015">Disulfide bond</keyword>
<evidence type="ECO:0000256" key="12">
    <source>
        <dbReference type="ARBA" id="ARBA00023180"/>
    </source>
</evidence>
<dbReference type="CDD" id="cd01061">
    <property type="entry name" value="RNase_T2_euk"/>
    <property type="match status" value="1"/>
</dbReference>
<keyword evidence="9" id="KW-0255">Endonuclease</keyword>
<evidence type="ECO:0000256" key="5">
    <source>
        <dbReference type="ARBA" id="ARBA00022490"/>
    </source>
</evidence>
<sequence length="463" mass="51433">MLSISQKLYQIPFLSSLLNLTPSLHHHTNHHNHCPNPPTLSCPFPLPRSIDTCCFNHPSGHFLQTQFWDTSPALGPNDSWTIHGLWPDLCTGGFDAYCDSSRSHHDIRRILHALGPELTDDLLAFMDKYWLSLYGGNVHLWTHEWNKHGTCISTLEPACYGSNSDDKSDTTNLDVLDYFVHTTSLFKTLDTYAILADAGILPSEHTTYTLRELEDAVESSTHGFPVTFRCNRFGELDEVWYHFSVMGSMRRRYGDSKTGMGADNYGSPTLNASTVREIFIPTAPDGALSNCPRRSITYRPKTSFSDPNPSPTSSSTATSTSTSALFAGKGHLEIHIVNRDDISAPSKKGCLTRMGDWYASGTCATFRAQPDVADPAHSPLFSLSSSYSPCLINPTTEKFECTKSSAVQGIFSSDAVHPSILAYQNRSTFYADHIPGRFEKVEVYANNGDGKREVELDIRWVSI</sequence>
<dbReference type="Proteomes" id="UP000053617">
    <property type="component" value="Unassembled WGS sequence"/>
</dbReference>
<evidence type="ECO:0000313" key="20">
    <source>
        <dbReference type="EMBL" id="KIX07186.1"/>
    </source>
</evidence>
<proteinExistence type="inferred from homology"/>
<evidence type="ECO:0000256" key="13">
    <source>
        <dbReference type="ARBA" id="ARBA00023239"/>
    </source>
</evidence>
<dbReference type="PROSITE" id="PS00530">
    <property type="entry name" value="RNASE_T2_1"/>
    <property type="match status" value="1"/>
</dbReference>
<accession>A0A0D2IVG1</accession>
<keyword evidence="10" id="KW-0378">Hydrolase</keyword>